<gene>
    <name evidence="2" type="ORF">OH76DRAFT_1562152</name>
</gene>
<name>A0A371CJC4_9APHY</name>
<protein>
    <submittedName>
        <fullName evidence="2">Uncharacterized protein</fullName>
    </submittedName>
</protein>
<dbReference type="Proteomes" id="UP000256964">
    <property type="component" value="Unassembled WGS sequence"/>
</dbReference>
<organism evidence="2 3">
    <name type="scientific">Lentinus brumalis</name>
    <dbReference type="NCBI Taxonomy" id="2498619"/>
    <lineage>
        <taxon>Eukaryota</taxon>
        <taxon>Fungi</taxon>
        <taxon>Dikarya</taxon>
        <taxon>Basidiomycota</taxon>
        <taxon>Agaricomycotina</taxon>
        <taxon>Agaricomycetes</taxon>
        <taxon>Polyporales</taxon>
        <taxon>Polyporaceae</taxon>
        <taxon>Lentinus</taxon>
    </lineage>
</organism>
<dbReference type="EMBL" id="KZ857561">
    <property type="protein sequence ID" value="RDX40367.1"/>
    <property type="molecule type" value="Genomic_DNA"/>
</dbReference>
<dbReference type="AlphaFoldDB" id="A0A371CJC4"/>
<keyword evidence="3" id="KW-1185">Reference proteome</keyword>
<proteinExistence type="predicted"/>
<feature type="region of interest" description="Disordered" evidence="1">
    <location>
        <begin position="143"/>
        <end position="178"/>
    </location>
</feature>
<evidence type="ECO:0000313" key="2">
    <source>
        <dbReference type="EMBL" id="RDX40367.1"/>
    </source>
</evidence>
<evidence type="ECO:0000256" key="1">
    <source>
        <dbReference type="SAM" id="MobiDB-lite"/>
    </source>
</evidence>
<evidence type="ECO:0000313" key="3">
    <source>
        <dbReference type="Proteomes" id="UP000256964"/>
    </source>
</evidence>
<reference evidence="2 3" key="1">
    <citation type="journal article" date="2018" name="Biotechnol. Biofuels">
        <title>Integrative visual omics of the white-rot fungus Polyporus brumalis exposes the biotechnological potential of its oxidative enzymes for delignifying raw plant biomass.</title>
        <authorList>
            <person name="Miyauchi S."/>
            <person name="Rancon A."/>
            <person name="Drula E."/>
            <person name="Hage H."/>
            <person name="Chaduli D."/>
            <person name="Favel A."/>
            <person name="Grisel S."/>
            <person name="Henrissat B."/>
            <person name="Herpoel-Gimbert I."/>
            <person name="Ruiz-Duenas F.J."/>
            <person name="Chevret D."/>
            <person name="Hainaut M."/>
            <person name="Lin J."/>
            <person name="Wang M."/>
            <person name="Pangilinan J."/>
            <person name="Lipzen A."/>
            <person name="Lesage-Meessen L."/>
            <person name="Navarro D."/>
            <person name="Riley R."/>
            <person name="Grigoriev I.V."/>
            <person name="Zhou S."/>
            <person name="Raouche S."/>
            <person name="Rosso M.N."/>
        </authorList>
    </citation>
    <scope>NUCLEOTIDE SEQUENCE [LARGE SCALE GENOMIC DNA]</scope>
    <source>
        <strain evidence="2 3">BRFM 1820</strain>
    </source>
</reference>
<accession>A0A371CJC4</accession>
<sequence length="178" mass="19482">MSLYEEGKVTFCSGNVLVRGKYNGTVTVKIIECSPSKSFVVVVPPPPAESHSTAQPLLQIPVDTIPINDYQQVNTDERLHAVEIRDRESPLCSDVPPRYSFKLYFTQRSAYWSFVARFGALMVEHRKFEDMVMQKLNDALNVGVPPLDNEGSGADSPPVEADANEGSGAIAPPVEADA</sequence>